<evidence type="ECO:0000256" key="5">
    <source>
        <dbReference type="ARBA" id="ARBA00022723"/>
    </source>
</evidence>
<dbReference type="Gene3D" id="1.10.10.1050">
    <property type="entry name" value="Dcp2, box A domain"/>
    <property type="match status" value="1"/>
</dbReference>
<evidence type="ECO:0000256" key="7">
    <source>
        <dbReference type="ARBA" id="ARBA00022884"/>
    </source>
</evidence>
<dbReference type="PROSITE" id="PS00893">
    <property type="entry name" value="NUDIX_BOX"/>
    <property type="match status" value="1"/>
</dbReference>
<dbReference type="Proteomes" id="UP000179807">
    <property type="component" value="Unassembled WGS sequence"/>
</dbReference>
<evidence type="ECO:0000256" key="6">
    <source>
        <dbReference type="ARBA" id="ARBA00022801"/>
    </source>
</evidence>
<evidence type="ECO:0000256" key="3">
    <source>
        <dbReference type="ARBA" id="ARBA00005279"/>
    </source>
</evidence>
<feature type="domain" description="Nudix hydrolase" evidence="8">
    <location>
        <begin position="104"/>
        <end position="232"/>
    </location>
</feature>
<name>A0A1J4JIE2_9EUKA</name>
<dbReference type="InterPro" id="IPR015797">
    <property type="entry name" value="NUDIX_hydrolase-like_dom_sf"/>
</dbReference>
<comment type="caution">
    <text evidence="9">The sequence shown here is derived from an EMBL/GenBank/DDBJ whole genome shotgun (WGS) entry which is preliminary data.</text>
</comment>
<dbReference type="PANTHER" id="PTHR23114:SF17">
    <property type="entry name" value="M7GPPPN-MRNA HYDROLASE"/>
    <property type="match status" value="1"/>
</dbReference>
<dbReference type="GO" id="GO:0016787">
    <property type="term" value="F:hydrolase activity"/>
    <property type="evidence" value="ECO:0007669"/>
    <property type="project" value="UniProtKB-KW"/>
</dbReference>
<comment type="cofactor">
    <cofactor evidence="1">
        <name>Mn(2+)</name>
        <dbReference type="ChEBI" id="CHEBI:29035"/>
    </cofactor>
</comment>
<dbReference type="GO" id="GO:0000290">
    <property type="term" value="P:deadenylation-dependent decapping of nuclear-transcribed mRNA"/>
    <property type="evidence" value="ECO:0007669"/>
    <property type="project" value="TreeGrafter"/>
</dbReference>
<keyword evidence="4" id="KW-0963">Cytoplasm</keyword>
<proteinExistence type="inferred from homology"/>
<dbReference type="Pfam" id="PF00293">
    <property type="entry name" value="NUDIX"/>
    <property type="match status" value="1"/>
</dbReference>
<dbReference type="SUPFAM" id="SSF140586">
    <property type="entry name" value="Dcp2 domain-like"/>
    <property type="match status" value="1"/>
</dbReference>
<dbReference type="AlphaFoldDB" id="A0A1J4JIE2"/>
<dbReference type="Gene3D" id="3.90.79.10">
    <property type="entry name" value="Nucleoside Triphosphate Pyrophosphohydrolase"/>
    <property type="match status" value="1"/>
</dbReference>
<evidence type="ECO:0000256" key="4">
    <source>
        <dbReference type="ARBA" id="ARBA00022490"/>
    </source>
</evidence>
<dbReference type="GO" id="GO:0030145">
    <property type="term" value="F:manganese ion binding"/>
    <property type="evidence" value="ECO:0007669"/>
    <property type="project" value="InterPro"/>
</dbReference>
<dbReference type="Pfam" id="PF05026">
    <property type="entry name" value="DCP2"/>
    <property type="match status" value="1"/>
</dbReference>
<keyword evidence="5" id="KW-0479">Metal-binding</keyword>
<sequence length="250" mass="29149">MRKRGSKNYADKKFRITQEQAEDIFVRFFLNTPTNKISDANDFTILLENALYYYLTVYKHDNNTVLQQKLFEELTGQLFSLIPSFNPYLPHVKALISAHFKLRDMATPCGCICYNPEMTHVLVVHHTVNTHFFSFPKGKMEEGESYMTTAARETLEETGVDVSPYINDKYMFTFSRQKRSDVVMFHVKNIPMSKHLQSPSPLEIKLVRWVSIDDVGNEDNFEPDPPTMKLMAKVREFVSSQNPTRRKKKM</sequence>
<dbReference type="GO" id="GO:0003723">
    <property type="term" value="F:RNA binding"/>
    <property type="evidence" value="ECO:0007669"/>
    <property type="project" value="UniProtKB-KW"/>
</dbReference>
<evidence type="ECO:0000256" key="1">
    <source>
        <dbReference type="ARBA" id="ARBA00001936"/>
    </source>
</evidence>
<evidence type="ECO:0000256" key="2">
    <source>
        <dbReference type="ARBA" id="ARBA00004496"/>
    </source>
</evidence>
<keyword evidence="10" id="KW-1185">Reference proteome</keyword>
<dbReference type="PANTHER" id="PTHR23114">
    <property type="entry name" value="M7GPPPN-MRNA HYDROLASE"/>
    <property type="match status" value="1"/>
</dbReference>
<dbReference type="GeneID" id="94845008"/>
<protein>
    <submittedName>
        <fullName evidence="9">Hydrolase, NUDIX family protein</fullName>
    </submittedName>
</protein>
<dbReference type="InterPro" id="IPR036189">
    <property type="entry name" value="DCP2_BoxA_sf"/>
</dbReference>
<dbReference type="OrthoDB" id="18996at2759"/>
<keyword evidence="6 9" id="KW-0378">Hydrolase</keyword>
<comment type="subcellular location">
    <subcellularLocation>
        <location evidence="2">Cytoplasm</location>
    </subcellularLocation>
</comment>
<evidence type="ECO:0000313" key="9">
    <source>
        <dbReference type="EMBL" id="OHS98103.1"/>
    </source>
</evidence>
<reference evidence="9" key="1">
    <citation type="submission" date="2016-10" db="EMBL/GenBank/DDBJ databases">
        <authorList>
            <person name="Benchimol M."/>
            <person name="Almeida L.G."/>
            <person name="Vasconcelos A.T."/>
            <person name="Perreira-Neves A."/>
            <person name="Rosa I.A."/>
            <person name="Tasca T."/>
            <person name="Bogo M.R."/>
            <person name="de Souza W."/>
        </authorList>
    </citation>
    <scope>NUCLEOTIDE SEQUENCE [LARGE SCALE GENOMIC DNA]</scope>
    <source>
        <strain evidence="9">K</strain>
    </source>
</reference>
<evidence type="ECO:0000313" key="10">
    <source>
        <dbReference type="Proteomes" id="UP000179807"/>
    </source>
</evidence>
<dbReference type="RefSeq" id="XP_068351240.1">
    <property type="nucleotide sequence ID" value="XM_068510304.1"/>
</dbReference>
<dbReference type="InterPro" id="IPR007722">
    <property type="entry name" value="DCP2_BoxA"/>
</dbReference>
<organism evidence="9 10">
    <name type="scientific">Tritrichomonas foetus</name>
    <dbReference type="NCBI Taxonomy" id="1144522"/>
    <lineage>
        <taxon>Eukaryota</taxon>
        <taxon>Metamonada</taxon>
        <taxon>Parabasalia</taxon>
        <taxon>Tritrichomonadida</taxon>
        <taxon>Tritrichomonadidae</taxon>
        <taxon>Tritrichomonas</taxon>
    </lineage>
</organism>
<dbReference type="PROSITE" id="PS51462">
    <property type="entry name" value="NUDIX"/>
    <property type="match status" value="1"/>
</dbReference>
<dbReference type="GO" id="GO:0005737">
    <property type="term" value="C:cytoplasm"/>
    <property type="evidence" value="ECO:0007669"/>
    <property type="project" value="UniProtKB-SubCell"/>
</dbReference>
<dbReference type="SUPFAM" id="SSF55811">
    <property type="entry name" value="Nudix"/>
    <property type="match status" value="1"/>
</dbReference>
<dbReference type="InterPro" id="IPR020084">
    <property type="entry name" value="NUDIX_hydrolase_CS"/>
</dbReference>
<dbReference type="VEuPathDB" id="TrichDB:TRFO_35521"/>
<comment type="similarity">
    <text evidence="3">Belongs to the Nudix hydrolase family. DCP2 subfamily.</text>
</comment>
<accession>A0A1J4JIE2</accession>
<keyword evidence="7" id="KW-0694">RNA-binding</keyword>
<dbReference type="EMBL" id="MLAK01001074">
    <property type="protein sequence ID" value="OHS98103.1"/>
    <property type="molecule type" value="Genomic_DNA"/>
</dbReference>
<gene>
    <name evidence="9" type="ORF">TRFO_35521</name>
</gene>
<dbReference type="InterPro" id="IPR000086">
    <property type="entry name" value="NUDIX_hydrolase_dom"/>
</dbReference>
<evidence type="ECO:0000259" key="8">
    <source>
        <dbReference type="PROSITE" id="PS51462"/>
    </source>
</evidence>